<dbReference type="Pfam" id="PF01520">
    <property type="entry name" value="Amidase_3"/>
    <property type="match status" value="1"/>
</dbReference>
<feature type="chain" id="PRO_5028079377" evidence="2">
    <location>
        <begin position="24"/>
        <end position="226"/>
    </location>
</feature>
<keyword evidence="1" id="KW-0378">Hydrolase</keyword>
<evidence type="ECO:0000259" key="4">
    <source>
        <dbReference type="Pfam" id="PF11741"/>
    </source>
</evidence>
<proteinExistence type="predicted"/>
<feature type="domain" description="MurNAc-LAA" evidence="3">
    <location>
        <begin position="150"/>
        <end position="220"/>
    </location>
</feature>
<feature type="domain" description="AMIN" evidence="4">
    <location>
        <begin position="64"/>
        <end position="125"/>
    </location>
</feature>
<dbReference type="GO" id="GO:0030288">
    <property type="term" value="C:outer membrane-bounded periplasmic space"/>
    <property type="evidence" value="ECO:0007669"/>
    <property type="project" value="TreeGrafter"/>
</dbReference>
<dbReference type="GO" id="GO:0008745">
    <property type="term" value="F:N-acetylmuramoyl-L-alanine amidase activity"/>
    <property type="evidence" value="ECO:0007669"/>
    <property type="project" value="InterPro"/>
</dbReference>
<reference evidence="5" key="1">
    <citation type="journal article" date="2020" name="mSystems">
        <title>Genome- and Community-Level Interaction Insights into Carbon Utilization and Element Cycling Functions of Hydrothermarchaeota in Hydrothermal Sediment.</title>
        <authorList>
            <person name="Zhou Z."/>
            <person name="Liu Y."/>
            <person name="Xu W."/>
            <person name="Pan J."/>
            <person name="Luo Z.H."/>
            <person name="Li M."/>
        </authorList>
    </citation>
    <scope>NUCLEOTIDE SEQUENCE [LARGE SCALE GENOMIC DNA]</scope>
    <source>
        <strain evidence="5">SpSt-34</strain>
    </source>
</reference>
<dbReference type="Pfam" id="PF11741">
    <property type="entry name" value="AMIN"/>
    <property type="match status" value="1"/>
</dbReference>
<dbReference type="Gene3D" id="3.40.630.40">
    <property type="entry name" value="Zn-dependent exopeptidases"/>
    <property type="match status" value="1"/>
</dbReference>
<dbReference type="SUPFAM" id="SSF53187">
    <property type="entry name" value="Zn-dependent exopeptidases"/>
    <property type="match status" value="1"/>
</dbReference>
<dbReference type="InterPro" id="IPR050695">
    <property type="entry name" value="N-acetylmuramoyl_amidase_3"/>
</dbReference>
<name>A0A7C2P145_UNCW3</name>
<dbReference type="InterPro" id="IPR021731">
    <property type="entry name" value="AMIN_dom"/>
</dbReference>
<dbReference type="PANTHER" id="PTHR30404">
    <property type="entry name" value="N-ACETYLMURAMOYL-L-ALANINE AMIDASE"/>
    <property type="match status" value="1"/>
</dbReference>
<dbReference type="PANTHER" id="PTHR30404:SF0">
    <property type="entry name" value="N-ACETYLMURAMOYL-L-ALANINE AMIDASE AMIC"/>
    <property type="match status" value="1"/>
</dbReference>
<dbReference type="AlphaFoldDB" id="A0A7C2P145"/>
<protein>
    <submittedName>
        <fullName evidence="5">N-acetylmuramoyl-L-alanine amidase</fullName>
    </submittedName>
</protein>
<gene>
    <name evidence="5" type="ORF">ENQ77_05910</name>
</gene>
<evidence type="ECO:0000259" key="3">
    <source>
        <dbReference type="Pfam" id="PF01520"/>
    </source>
</evidence>
<evidence type="ECO:0000256" key="1">
    <source>
        <dbReference type="ARBA" id="ARBA00022801"/>
    </source>
</evidence>
<dbReference type="EMBL" id="DSOL01000164">
    <property type="protein sequence ID" value="HEN28172.1"/>
    <property type="molecule type" value="Genomic_DNA"/>
</dbReference>
<dbReference type="InterPro" id="IPR002508">
    <property type="entry name" value="MurNAc-LAA_cat"/>
</dbReference>
<evidence type="ECO:0000313" key="5">
    <source>
        <dbReference type="EMBL" id="HEN28172.1"/>
    </source>
</evidence>
<keyword evidence="2" id="KW-0732">Signal</keyword>
<organism evidence="5">
    <name type="scientific">candidate division WOR-3 bacterium</name>
    <dbReference type="NCBI Taxonomy" id="2052148"/>
    <lineage>
        <taxon>Bacteria</taxon>
        <taxon>Bacteria division WOR-3</taxon>
    </lineage>
</organism>
<dbReference type="Gene3D" id="2.60.40.3500">
    <property type="match status" value="1"/>
</dbReference>
<dbReference type="GO" id="GO:0009253">
    <property type="term" value="P:peptidoglycan catabolic process"/>
    <property type="evidence" value="ECO:0007669"/>
    <property type="project" value="InterPro"/>
</dbReference>
<sequence length="226" mass="25549">MSFLLKKRLLVFLLTLISLVANALGSPVFVRDLKAWQEGGCVKLLIFLEKEVSYKVGFLKKDPLQNRPSRVYIDFAPARISNEVPSSLELGSKGYKIRVGQFDSNTVRVVVEGINLCYHKVFKLDFPFRFQIELYEEKSVTSQGMQPLTVVIDPGHGGKDPGAIGPTGLKEKDVVLKVAKILREKVEKRLGWRVILTRENDDFLPLEKRTEIANKVGGDRFHLHSL</sequence>
<accession>A0A7C2P145</accession>
<evidence type="ECO:0000256" key="2">
    <source>
        <dbReference type="SAM" id="SignalP"/>
    </source>
</evidence>
<feature type="signal peptide" evidence="2">
    <location>
        <begin position="1"/>
        <end position="23"/>
    </location>
</feature>
<dbReference type="CDD" id="cd02696">
    <property type="entry name" value="MurNAc-LAA"/>
    <property type="match status" value="1"/>
</dbReference>
<comment type="caution">
    <text evidence="5">The sequence shown here is derived from an EMBL/GenBank/DDBJ whole genome shotgun (WGS) entry which is preliminary data.</text>
</comment>